<dbReference type="Proteomes" id="UP000759131">
    <property type="component" value="Unassembled WGS sequence"/>
</dbReference>
<dbReference type="EMBL" id="CAJPIZ010027408">
    <property type="protein sequence ID" value="CAG2119246.1"/>
    <property type="molecule type" value="Genomic_DNA"/>
</dbReference>
<reference evidence="1" key="1">
    <citation type="submission" date="2020-11" db="EMBL/GenBank/DDBJ databases">
        <authorList>
            <person name="Tran Van P."/>
        </authorList>
    </citation>
    <scope>NUCLEOTIDE SEQUENCE</scope>
</reference>
<dbReference type="AlphaFoldDB" id="A0A7R9LJ51"/>
<organism evidence="1">
    <name type="scientific">Medioppia subpectinata</name>
    <dbReference type="NCBI Taxonomy" id="1979941"/>
    <lineage>
        <taxon>Eukaryota</taxon>
        <taxon>Metazoa</taxon>
        <taxon>Ecdysozoa</taxon>
        <taxon>Arthropoda</taxon>
        <taxon>Chelicerata</taxon>
        <taxon>Arachnida</taxon>
        <taxon>Acari</taxon>
        <taxon>Acariformes</taxon>
        <taxon>Sarcoptiformes</taxon>
        <taxon>Oribatida</taxon>
        <taxon>Brachypylina</taxon>
        <taxon>Oppioidea</taxon>
        <taxon>Oppiidae</taxon>
        <taxon>Medioppia</taxon>
    </lineage>
</organism>
<protein>
    <submittedName>
        <fullName evidence="1">Uncharacterized protein</fullName>
    </submittedName>
</protein>
<proteinExistence type="predicted"/>
<accession>A0A7R9LJ51</accession>
<keyword evidence="2" id="KW-1185">Reference proteome</keyword>
<sequence length="63" mass="7273">MRPKAKWVSLWADTVGRSGGRARSARWQLWVSPPKRHRYRAPVTWLCWAPTPTAGAGIWWTTI</sequence>
<name>A0A7R9LJ51_9ACAR</name>
<evidence type="ECO:0000313" key="1">
    <source>
        <dbReference type="EMBL" id="CAD7642537.1"/>
    </source>
</evidence>
<gene>
    <name evidence="1" type="ORF">OSB1V03_LOCUS19195</name>
</gene>
<dbReference type="EMBL" id="OC881983">
    <property type="protein sequence ID" value="CAD7642537.1"/>
    <property type="molecule type" value="Genomic_DNA"/>
</dbReference>
<evidence type="ECO:0000313" key="2">
    <source>
        <dbReference type="Proteomes" id="UP000759131"/>
    </source>
</evidence>